<protein>
    <recommendedName>
        <fullName evidence="10">Olfactory receptor</fullName>
    </recommendedName>
</protein>
<dbReference type="GO" id="GO:0004930">
    <property type="term" value="F:G protein-coupled receptor activity"/>
    <property type="evidence" value="ECO:0007669"/>
    <property type="project" value="UniProtKB-KW"/>
</dbReference>
<dbReference type="SUPFAM" id="SSF81321">
    <property type="entry name" value="Family A G protein-coupled receptor-like"/>
    <property type="match status" value="1"/>
</dbReference>
<evidence type="ECO:0000256" key="4">
    <source>
        <dbReference type="ARBA" id="ARBA00022692"/>
    </source>
</evidence>
<evidence type="ECO:0000256" key="8">
    <source>
        <dbReference type="ARBA" id="ARBA00023224"/>
    </source>
</evidence>
<dbReference type="AlphaFoldDB" id="A0A8B7ITQ2"/>
<dbReference type="Gene3D" id="1.20.1070.10">
    <property type="entry name" value="Rhodopsin 7-helix transmembrane proteins"/>
    <property type="match status" value="1"/>
</dbReference>
<keyword evidence="10" id="KW-1003">Cell membrane</keyword>
<feature type="transmembrane region" description="Helical" evidence="10">
    <location>
        <begin position="278"/>
        <end position="299"/>
    </location>
</feature>
<comment type="similarity">
    <text evidence="9">Belongs to the G-protein coupled receptor 1 family.</text>
</comment>
<feature type="transmembrane region" description="Helical" evidence="10">
    <location>
        <begin position="105"/>
        <end position="124"/>
    </location>
</feature>
<evidence type="ECO:0000256" key="5">
    <source>
        <dbReference type="ARBA" id="ARBA00022725"/>
    </source>
</evidence>
<comment type="subcellular location">
    <subcellularLocation>
        <location evidence="10">Cell membrane</location>
        <topology evidence="10">Multi-pass membrane protein</topology>
    </subcellularLocation>
    <subcellularLocation>
        <location evidence="2">Membrane</location>
        <topology evidence="2">Multi-pass membrane protein</topology>
    </subcellularLocation>
</comment>
<sequence length="315" mass="35355">MLDPNLTTVYFSPTFLTLLGIPGLEAVQHWIGIPFSLMFFTALLGNSILLATIWTERSLHEPMYILLAMLVATDLGLCTTIMPKMLGIFWFALRDIRFNACLTQMFFVHTFQAIESGVLLAMAFDRFVAICKPLRHSAILSNQVLSTIGILLILRPTVLIAPTAFLIKRLRTYKSTVISHSYCEHMAVVKLAAGDIRVNKAYGLFVAFTILGFDLVLIIVSYFLILRAVFRLPKRAARLKAVQTCAAHLCVFLEFYVLGFFSFLAHRFGHGMSPYVHILLSSFYLLVPPTLNPIIYGISNAAIRQQVQKMVGLKT</sequence>
<dbReference type="CDD" id="cd15917">
    <property type="entry name" value="7tmA_OR51_52-like"/>
    <property type="match status" value="1"/>
</dbReference>
<dbReference type="PROSITE" id="PS00237">
    <property type="entry name" value="G_PROTEIN_RECEP_F1_1"/>
    <property type="match status" value="1"/>
</dbReference>
<reference evidence="13" key="2">
    <citation type="submission" date="2025-08" db="UniProtKB">
        <authorList>
            <consortium name="RefSeq"/>
        </authorList>
    </citation>
    <scope>IDENTIFICATION</scope>
    <source>
        <tissue evidence="13">Blood</tissue>
    </source>
</reference>
<dbReference type="RefSeq" id="XP_013802302.1">
    <property type="nucleotide sequence ID" value="XM_013946848.2"/>
</dbReference>
<dbReference type="Proteomes" id="UP001652627">
    <property type="component" value="Chromosome 1"/>
</dbReference>
<dbReference type="InterPro" id="IPR000276">
    <property type="entry name" value="GPCR_Rhodpsn"/>
</dbReference>
<keyword evidence="7 10" id="KW-0472">Membrane</keyword>
<dbReference type="PANTHER" id="PTHR26450">
    <property type="entry name" value="OLFACTORY RECEPTOR 56B1-RELATED"/>
    <property type="match status" value="1"/>
</dbReference>
<keyword evidence="8 9" id="KW-0807">Transducer</keyword>
<dbReference type="InterPro" id="IPR000725">
    <property type="entry name" value="Olfact_rcpt"/>
</dbReference>
<dbReference type="InterPro" id="IPR050402">
    <property type="entry name" value="OR51/52/56-like"/>
</dbReference>
<comment type="function">
    <text evidence="1">Odorant receptor.</text>
</comment>
<dbReference type="InterPro" id="IPR017452">
    <property type="entry name" value="GPCR_Rhodpsn_7TM"/>
</dbReference>
<dbReference type="GO" id="GO:0005886">
    <property type="term" value="C:plasma membrane"/>
    <property type="evidence" value="ECO:0007669"/>
    <property type="project" value="UniProtKB-SubCell"/>
</dbReference>
<keyword evidence="5 10" id="KW-0552">Olfaction</keyword>
<keyword evidence="9" id="KW-0297">G-protein coupled receptor</keyword>
<evidence type="ECO:0000313" key="12">
    <source>
        <dbReference type="Proteomes" id="UP001652627"/>
    </source>
</evidence>
<feature type="domain" description="G-protein coupled receptors family 1 profile" evidence="11">
    <location>
        <begin position="45"/>
        <end position="296"/>
    </location>
</feature>
<keyword evidence="6 10" id="KW-1133">Transmembrane helix</keyword>
<dbReference type="OrthoDB" id="5969463at2759"/>
<reference evidence="12" key="1">
    <citation type="submission" date="2025-05" db="UniProtKB">
        <authorList>
            <consortium name="RefSeq"/>
        </authorList>
    </citation>
    <scope>NUCLEOTIDE SEQUENCE [LARGE SCALE GENOMIC DNA]</scope>
</reference>
<keyword evidence="4 9" id="KW-0812">Transmembrane</keyword>
<evidence type="ECO:0000256" key="10">
    <source>
        <dbReference type="RuleBase" id="RU363047"/>
    </source>
</evidence>
<name>A0A8B7ITQ2_9AVES</name>
<dbReference type="KEGG" id="aam:106488020"/>
<dbReference type="GO" id="GO:0004984">
    <property type="term" value="F:olfactory receptor activity"/>
    <property type="evidence" value="ECO:0007669"/>
    <property type="project" value="InterPro"/>
</dbReference>
<dbReference type="PROSITE" id="PS50262">
    <property type="entry name" value="G_PROTEIN_RECEP_F1_2"/>
    <property type="match status" value="1"/>
</dbReference>
<evidence type="ECO:0000256" key="1">
    <source>
        <dbReference type="ARBA" id="ARBA00002936"/>
    </source>
</evidence>
<evidence type="ECO:0000259" key="11">
    <source>
        <dbReference type="PROSITE" id="PS50262"/>
    </source>
</evidence>
<evidence type="ECO:0000313" key="13">
    <source>
        <dbReference type="RefSeq" id="XP_013802302.1"/>
    </source>
</evidence>
<keyword evidence="3 10" id="KW-0716">Sensory transduction</keyword>
<dbReference type="Pfam" id="PF13853">
    <property type="entry name" value="7tm_4"/>
    <property type="match status" value="1"/>
</dbReference>
<evidence type="ECO:0000256" key="6">
    <source>
        <dbReference type="ARBA" id="ARBA00022989"/>
    </source>
</evidence>
<evidence type="ECO:0000256" key="3">
    <source>
        <dbReference type="ARBA" id="ARBA00022606"/>
    </source>
</evidence>
<dbReference type="GeneID" id="106488020"/>
<evidence type="ECO:0000256" key="9">
    <source>
        <dbReference type="RuleBase" id="RU000688"/>
    </source>
</evidence>
<proteinExistence type="inferred from homology"/>
<feature type="transmembrane region" description="Helical" evidence="10">
    <location>
        <begin position="144"/>
        <end position="167"/>
    </location>
</feature>
<dbReference type="PANTHER" id="PTHR26450:SF23">
    <property type="entry name" value="OLFACTORY RECEPTOR 52E5"/>
    <property type="match status" value="1"/>
</dbReference>
<gene>
    <name evidence="13" type="primary">LOC106488020</name>
</gene>
<feature type="transmembrane region" description="Helical" evidence="10">
    <location>
        <begin position="246"/>
        <end position="266"/>
    </location>
</feature>
<keyword evidence="9" id="KW-0675">Receptor</keyword>
<organism evidence="12 13">
    <name type="scientific">Apteryx mantelli</name>
    <name type="common">North Island brown kiwi</name>
    <dbReference type="NCBI Taxonomy" id="2696672"/>
    <lineage>
        <taxon>Eukaryota</taxon>
        <taxon>Metazoa</taxon>
        <taxon>Chordata</taxon>
        <taxon>Craniata</taxon>
        <taxon>Vertebrata</taxon>
        <taxon>Euteleostomi</taxon>
        <taxon>Archelosauria</taxon>
        <taxon>Archosauria</taxon>
        <taxon>Dinosauria</taxon>
        <taxon>Saurischia</taxon>
        <taxon>Theropoda</taxon>
        <taxon>Coelurosauria</taxon>
        <taxon>Aves</taxon>
        <taxon>Palaeognathae</taxon>
        <taxon>Apterygiformes</taxon>
        <taxon>Apterygidae</taxon>
        <taxon>Apteryx</taxon>
    </lineage>
</organism>
<feature type="transmembrane region" description="Helical" evidence="10">
    <location>
        <begin position="66"/>
        <end position="93"/>
    </location>
</feature>
<accession>A0A8B7ITQ2</accession>
<dbReference type="FunFam" id="1.20.1070.10:FF:000006">
    <property type="entry name" value="Olfactory receptor"/>
    <property type="match status" value="1"/>
</dbReference>
<dbReference type="PRINTS" id="PR00237">
    <property type="entry name" value="GPCRRHODOPSN"/>
</dbReference>
<keyword evidence="12" id="KW-1185">Reference proteome</keyword>
<dbReference type="PRINTS" id="PR00245">
    <property type="entry name" value="OLFACTORYR"/>
</dbReference>
<evidence type="ECO:0000256" key="7">
    <source>
        <dbReference type="ARBA" id="ARBA00023136"/>
    </source>
</evidence>
<evidence type="ECO:0000256" key="2">
    <source>
        <dbReference type="ARBA" id="ARBA00004141"/>
    </source>
</evidence>
<feature type="transmembrane region" description="Helical" evidence="10">
    <location>
        <begin position="201"/>
        <end position="225"/>
    </location>
</feature>
<feature type="transmembrane region" description="Helical" evidence="10">
    <location>
        <begin position="30"/>
        <end position="54"/>
    </location>
</feature>